<dbReference type="InterPro" id="IPR046878">
    <property type="entry name" value="Big_14"/>
</dbReference>
<protein>
    <recommendedName>
        <fullName evidence="1">Bacterial Ig-like domain-containing protein</fullName>
    </recommendedName>
</protein>
<evidence type="ECO:0000313" key="2">
    <source>
        <dbReference type="EMBL" id="KAK8841979.1"/>
    </source>
</evidence>
<proteinExistence type="predicted"/>
<dbReference type="Pfam" id="PF20251">
    <property type="entry name" value="Big_14"/>
    <property type="match status" value="1"/>
</dbReference>
<comment type="caution">
    <text evidence="2">The sequence shown here is derived from an EMBL/GenBank/DDBJ whole genome shotgun (WGS) entry which is preliminary data.</text>
</comment>
<dbReference type="Proteomes" id="UP001470230">
    <property type="component" value="Unassembled WGS sequence"/>
</dbReference>
<gene>
    <name evidence="2" type="ORF">M9Y10_026190</name>
</gene>
<evidence type="ECO:0000313" key="3">
    <source>
        <dbReference type="Proteomes" id="UP001470230"/>
    </source>
</evidence>
<sequence>MSGNFIDSPESKIQKLGLSLSLKNITSTSATLVFTQDNKIGTPTGELNYGEDFTLNIQKNGSWEQAPIVLEGEYGFNSIAYIITSNKTSEREIKWGWLYGSLKPGIYRINKTINDFRGPGNYGHHKISAQFKIE</sequence>
<feature type="domain" description="Bacterial Ig-like" evidence="1">
    <location>
        <begin position="16"/>
        <end position="131"/>
    </location>
</feature>
<accession>A0ABR2H6X7</accession>
<keyword evidence="3" id="KW-1185">Reference proteome</keyword>
<name>A0ABR2H6X7_9EUKA</name>
<organism evidence="2 3">
    <name type="scientific">Tritrichomonas musculus</name>
    <dbReference type="NCBI Taxonomy" id="1915356"/>
    <lineage>
        <taxon>Eukaryota</taxon>
        <taxon>Metamonada</taxon>
        <taxon>Parabasalia</taxon>
        <taxon>Tritrichomonadida</taxon>
        <taxon>Tritrichomonadidae</taxon>
        <taxon>Tritrichomonas</taxon>
    </lineage>
</organism>
<dbReference type="EMBL" id="JAPFFF010000039">
    <property type="protein sequence ID" value="KAK8841979.1"/>
    <property type="molecule type" value="Genomic_DNA"/>
</dbReference>
<reference evidence="2 3" key="1">
    <citation type="submission" date="2024-04" db="EMBL/GenBank/DDBJ databases">
        <title>Tritrichomonas musculus Genome.</title>
        <authorList>
            <person name="Alves-Ferreira E."/>
            <person name="Grigg M."/>
            <person name="Lorenzi H."/>
            <person name="Galac M."/>
        </authorList>
    </citation>
    <scope>NUCLEOTIDE SEQUENCE [LARGE SCALE GENOMIC DNA]</scope>
    <source>
        <strain evidence="2 3">EAF2021</strain>
    </source>
</reference>
<evidence type="ECO:0000259" key="1">
    <source>
        <dbReference type="Pfam" id="PF20251"/>
    </source>
</evidence>